<feature type="transmembrane region" description="Helical" evidence="5">
    <location>
        <begin position="94"/>
        <end position="117"/>
    </location>
</feature>
<feature type="transmembrane region" description="Helical" evidence="5">
    <location>
        <begin position="216"/>
        <end position="236"/>
    </location>
</feature>
<evidence type="ECO:0000256" key="4">
    <source>
        <dbReference type="ARBA" id="ARBA00023136"/>
    </source>
</evidence>
<protein>
    <submittedName>
        <fullName evidence="7">SLC45 family MFS transporter</fullName>
    </submittedName>
</protein>
<feature type="transmembrane region" description="Helical" evidence="5">
    <location>
        <begin position="151"/>
        <end position="168"/>
    </location>
</feature>
<keyword evidence="2 5" id="KW-0812">Transmembrane</keyword>
<evidence type="ECO:0000259" key="6">
    <source>
        <dbReference type="PROSITE" id="PS50850"/>
    </source>
</evidence>
<dbReference type="InterPro" id="IPR036259">
    <property type="entry name" value="MFS_trans_sf"/>
</dbReference>
<proteinExistence type="predicted"/>
<evidence type="ECO:0000256" key="1">
    <source>
        <dbReference type="ARBA" id="ARBA00004651"/>
    </source>
</evidence>
<feature type="transmembrane region" description="Helical" evidence="5">
    <location>
        <begin position="57"/>
        <end position="74"/>
    </location>
</feature>
<keyword evidence="3 5" id="KW-1133">Transmembrane helix</keyword>
<name>A0A5J5IW74_9MICO</name>
<dbReference type="InterPro" id="IPR005829">
    <property type="entry name" value="Sugar_transporter_CS"/>
</dbReference>
<sequence length="452" mass="47535">MEPTQQPHEPHPTDPQAVKAQPSIALTNTIPANMADAAGKTRLKSSKEKLPRNLRRLFGWIFFIALVPNIAYGFTGFMSAVQAQQIDPEGKVQALAVISAMAAFAAMLAQPIVGVLSDRTRGRFGSRRPWILFGGLLGATALITAGLAPSIAWLTVAVVFVQFGYNAMQGPLSAILPDRVPTRFRGRYSTLAGLGGLMGSVLGSVVASLLTGNIALGYACFAGVLLLIVVLFIVSVPEADNRGVERPAFSLLAFLKAFWVNPVRYPDFFWGFTGRFLIFGANALPSTYGLYILQDYIGLPLQQAIQLAPLVGLVTVPFILISTVIAGPLSDRIGRRKPIVLVAGLIIAASAVIPLIFPTVPGLLAAGALIGIGFGAFISVDQALMSQILPDKEKYGTDLGVLNIAATLPQVLGPAAAGAIIIIFGTYGALYAAVAIIGLIGALAVIPIKGVR</sequence>
<dbReference type="Proteomes" id="UP000325827">
    <property type="component" value="Unassembled WGS sequence"/>
</dbReference>
<feature type="transmembrane region" description="Helical" evidence="5">
    <location>
        <begin position="129"/>
        <end position="145"/>
    </location>
</feature>
<evidence type="ECO:0000256" key="2">
    <source>
        <dbReference type="ARBA" id="ARBA00022692"/>
    </source>
</evidence>
<dbReference type="PROSITE" id="PS50850">
    <property type="entry name" value="MFS"/>
    <property type="match status" value="1"/>
</dbReference>
<feature type="transmembrane region" description="Helical" evidence="5">
    <location>
        <begin position="430"/>
        <end position="448"/>
    </location>
</feature>
<dbReference type="EMBL" id="VYSA01000007">
    <property type="protein sequence ID" value="KAA9104759.1"/>
    <property type="molecule type" value="Genomic_DNA"/>
</dbReference>
<dbReference type="OrthoDB" id="7584869at2"/>
<feature type="transmembrane region" description="Helical" evidence="5">
    <location>
        <begin position="268"/>
        <end position="293"/>
    </location>
</feature>
<evidence type="ECO:0000256" key="3">
    <source>
        <dbReference type="ARBA" id="ARBA00022989"/>
    </source>
</evidence>
<organism evidence="7 8">
    <name type="scientific">Microbacterium rhizomatis</name>
    <dbReference type="NCBI Taxonomy" id="1631477"/>
    <lineage>
        <taxon>Bacteria</taxon>
        <taxon>Bacillati</taxon>
        <taxon>Actinomycetota</taxon>
        <taxon>Actinomycetes</taxon>
        <taxon>Micrococcales</taxon>
        <taxon>Microbacteriaceae</taxon>
        <taxon>Microbacterium</taxon>
    </lineage>
</organism>
<dbReference type="InterPro" id="IPR011701">
    <property type="entry name" value="MFS"/>
</dbReference>
<feature type="transmembrane region" description="Helical" evidence="5">
    <location>
        <begin position="339"/>
        <end position="357"/>
    </location>
</feature>
<feature type="transmembrane region" description="Helical" evidence="5">
    <location>
        <begin position="188"/>
        <end position="210"/>
    </location>
</feature>
<feature type="domain" description="Major facilitator superfamily (MFS) profile" evidence="6">
    <location>
        <begin position="57"/>
        <end position="450"/>
    </location>
</feature>
<gene>
    <name evidence="7" type="ORF">F6B43_18970</name>
</gene>
<feature type="transmembrane region" description="Helical" evidence="5">
    <location>
        <begin position="363"/>
        <end position="380"/>
    </location>
</feature>
<accession>A0A5J5IW74</accession>
<dbReference type="InterPro" id="IPR020846">
    <property type="entry name" value="MFS_dom"/>
</dbReference>
<evidence type="ECO:0000313" key="7">
    <source>
        <dbReference type="EMBL" id="KAA9104759.1"/>
    </source>
</evidence>
<dbReference type="Pfam" id="PF07690">
    <property type="entry name" value="MFS_1"/>
    <property type="match status" value="1"/>
</dbReference>
<dbReference type="GO" id="GO:0022857">
    <property type="term" value="F:transmembrane transporter activity"/>
    <property type="evidence" value="ECO:0007669"/>
    <property type="project" value="InterPro"/>
</dbReference>
<comment type="subcellular location">
    <subcellularLocation>
        <location evidence="1">Cell membrane</location>
        <topology evidence="1">Multi-pass membrane protein</topology>
    </subcellularLocation>
</comment>
<dbReference type="PANTHER" id="PTHR23528">
    <property type="match status" value="1"/>
</dbReference>
<dbReference type="PROSITE" id="PS00216">
    <property type="entry name" value="SUGAR_TRANSPORT_1"/>
    <property type="match status" value="1"/>
</dbReference>
<feature type="transmembrane region" description="Helical" evidence="5">
    <location>
        <begin position="305"/>
        <end position="327"/>
    </location>
</feature>
<dbReference type="RefSeq" id="WP_150450598.1">
    <property type="nucleotide sequence ID" value="NZ_VYSA01000007.1"/>
</dbReference>
<comment type="caution">
    <text evidence="7">The sequence shown here is derived from an EMBL/GenBank/DDBJ whole genome shotgun (WGS) entry which is preliminary data.</text>
</comment>
<dbReference type="GO" id="GO:0005886">
    <property type="term" value="C:plasma membrane"/>
    <property type="evidence" value="ECO:0007669"/>
    <property type="project" value="UniProtKB-SubCell"/>
</dbReference>
<dbReference type="PANTHER" id="PTHR23528:SF1">
    <property type="entry name" value="MAJOR FACILITATOR SUPERFAMILY (MFS) PROFILE DOMAIN-CONTAINING PROTEIN"/>
    <property type="match status" value="1"/>
</dbReference>
<dbReference type="Gene3D" id="1.20.1250.20">
    <property type="entry name" value="MFS general substrate transporter like domains"/>
    <property type="match status" value="1"/>
</dbReference>
<reference evidence="8" key="1">
    <citation type="submission" date="2019-09" db="EMBL/GenBank/DDBJ databases">
        <title>Mumia zhuanghuii sp. nov. isolated from the intestinal contents of plateau pika (Ochotona curzoniae) in the Qinghai-Tibet plateau of China.</title>
        <authorList>
            <person name="Tian Z."/>
        </authorList>
    </citation>
    <scope>NUCLEOTIDE SEQUENCE [LARGE SCALE GENOMIC DNA]</scope>
    <source>
        <strain evidence="8">JCM 30598</strain>
    </source>
</reference>
<feature type="transmembrane region" description="Helical" evidence="5">
    <location>
        <begin position="401"/>
        <end position="424"/>
    </location>
</feature>
<keyword evidence="8" id="KW-1185">Reference proteome</keyword>
<dbReference type="AlphaFoldDB" id="A0A5J5IW74"/>
<evidence type="ECO:0000256" key="5">
    <source>
        <dbReference type="SAM" id="Phobius"/>
    </source>
</evidence>
<keyword evidence="4 5" id="KW-0472">Membrane</keyword>
<dbReference type="SUPFAM" id="SSF103473">
    <property type="entry name" value="MFS general substrate transporter"/>
    <property type="match status" value="1"/>
</dbReference>
<evidence type="ECO:0000313" key="8">
    <source>
        <dbReference type="Proteomes" id="UP000325827"/>
    </source>
</evidence>